<comment type="caution">
    <text evidence="1">The sequence shown here is derived from an EMBL/GenBank/DDBJ whole genome shotgun (WGS) entry which is preliminary data.</text>
</comment>
<gene>
    <name evidence="1" type="ORF">H9856_01675</name>
</gene>
<proteinExistence type="predicted"/>
<dbReference type="Proteomes" id="UP000824231">
    <property type="component" value="Unassembled WGS sequence"/>
</dbReference>
<organism evidence="1 2">
    <name type="scientific">Candidatus Limosilactobacillus merdigallinarum</name>
    <dbReference type="NCBI Taxonomy" id="2838652"/>
    <lineage>
        <taxon>Bacteria</taxon>
        <taxon>Bacillati</taxon>
        <taxon>Bacillota</taxon>
        <taxon>Bacilli</taxon>
        <taxon>Lactobacillales</taxon>
        <taxon>Lactobacillaceae</taxon>
        <taxon>Limosilactobacillus</taxon>
    </lineage>
</organism>
<evidence type="ECO:0000313" key="2">
    <source>
        <dbReference type="Proteomes" id="UP000824231"/>
    </source>
</evidence>
<name>A0A9D1VHQ6_9LACO</name>
<dbReference type="EMBL" id="DXFH01000002">
    <property type="protein sequence ID" value="HIX35113.1"/>
    <property type="molecule type" value="Genomic_DNA"/>
</dbReference>
<reference evidence="1" key="1">
    <citation type="journal article" date="2021" name="PeerJ">
        <title>Extensive microbial diversity within the chicken gut microbiome revealed by metagenomics and culture.</title>
        <authorList>
            <person name="Gilroy R."/>
            <person name="Ravi A."/>
            <person name="Getino M."/>
            <person name="Pursley I."/>
            <person name="Horton D.L."/>
            <person name="Alikhan N.F."/>
            <person name="Baker D."/>
            <person name="Gharbi K."/>
            <person name="Hall N."/>
            <person name="Watson M."/>
            <person name="Adriaenssens E.M."/>
            <person name="Foster-Nyarko E."/>
            <person name="Jarju S."/>
            <person name="Secka A."/>
            <person name="Antonio M."/>
            <person name="Oren A."/>
            <person name="Chaudhuri R.R."/>
            <person name="La Ragione R."/>
            <person name="Hildebrand F."/>
            <person name="Pallen M.J."/>
        </authorList>
    </citation>
    <scope>NUCLEOTIDE SEQUENCE</scope>
    <source>
        <strain evidence="1">ChiSxjej3B15-572</strain>
    </source>
</reference>
<accession>A0A9D1VHQ6</accession>
<evidence type="ECO:0000313" key="1">
    <source>
        <dbReference type="EMBL" id="HIX35113.1"/>
    </source>
</evidence>
<dbReference type="AlphaFoldDB" id="A0A9D1VHQ6"/>
<sequence length="108" mass="12569">MQMSAQSLLSRSNNVLSHYFQDFFDPEPQDTKEIRLLPVEPLFQRRLFLKKAIASQRPVFLQLDPLTNAGHTVNVRGVIRPMNHGRFLITAHNLTYVFHLHQLRYIAG</sequence>
<protein>
    <submittedName>
        <fullName evidence="1">Uncharacterized protein</fullName>
    </submittedName>
</protein>
<reference evidence="1" key="2">
    <citation type="submission" date="2021-04" db="EMBL/GenBank/DDBJ databases">
        <authorList>
            <person name="Gilroy R."/>
        </authorList>
    </citation>
    <scope>NUCLEOTIDE SEQUENCE</scope>
    <source>
        <strain evidence="1">ChiSxjej3B15-572</strain>
    </source>
</reference>